<evidence type="ECO:0000256" key="10">
    <source>
        <dbReference type="ARBA" id="ARBA00022838"/>
    </source>
</evidence>
<evidence type="ECO:0000256" key="4">
    <source>
        <dbReference type="ARBA" id="ARBA00010073"/>
    </source>
</evidence>
<comment type="subcellular location">
    <subcellularLocation>
        <location evidence="3">Chromosome</location>
        <location evidence="3">Centromere</location>
        <location evidence="3">Kinetochore</location>
    </subcellularLocation>
    <subcellularLocation>
        <location evidence="2">Cytoplasm</location>
        <location evidence="2">Cytoskeleton</location>
        <location evidence="2">Spindle</location>
    </subcellularLocation>
    <subcellularLocation>
        <location evidence="1">Nucleus</location>
    </subcellularLocation>
</comment>
<evidence type="ECO:0000256" key="14">
    <source>
        <dbReference type="ARBA" id="ARBA00030453"/>
    </source>
</evidence>
<keyword evidence="6" id="KW-0158">Chromosome</keyword>
<evidence type="ECO:0000256" key="15">
    <source>
        <dbReference type="SAM" id="MobiDB-lite"/>
    </source>
</evidence>
<feature type="compositionally biased region" description="Polar residues" evidence="15">
    <location>
        <begin position="202"/>
        <end position="221"/>
    </location>
</feature>
<keyword evidence="17" id="KW-1185">Reference proteome</keyword>
<evidence type="ECO:0000313" key="16">
    <source>
        <dbReference type="EMBL" id="KAH7350061.1"/>
    </source>
</evidence>
<dbReference type="EMBL" id="JAGPXD010000006">
    <property type="protein sequence ID" value="KAH7350061.1"/>
    <property type="molecule type" value="Genomic_DNA"/>
</dbReference>
<keyword evidence="13" id="KW-0137">Centromere</keyword>
<dbReference type="GO" id="GO:0044732">
    <property type="term" value="C:mitotic spindle pole body"/>
    <property type="evidence" value="ECO:0007669"/>
    <property type="project" value="TreeGrafter"/>
</dbReference>
<dbReference type="OrthoDB" id="5586015at2759"/>
<feature type="compositionally biased region" description="Low complexity" evidence="15">
    <location>
        <begin position="238"/>
        <end position="247"/>
    </location>
</feature>
<feature type="compositionally biased region" description="Polar residues" evidence="15">
    <location>
        <begin position="48"/>
        <end position="60"/>
    </location>
</feature>
<organism evidence="16 17">
    <name type="scientific">Plectosphaerella cucumerina</name>
    <dbReference type="NCBI Taxonomy" id="40658"/>
    <lineage>
        <taxon>Eukaryota</taxon>
        <taxon>Fungi</taxon>
        <taxon>Dikarya</taxon>
        <taxon>Ascomycota</taxon>
        <taxon>Pezizomycotina</taxon>
        <taxon>Sordariomycetes</taxon>
        <taxon>Hypocreomycetidae</taxon>
        <taxon>Glomerellales</taxon>
        <taxon>Plectosphaerellaceae</taxon>
        <taxon>Plectosphaerella</taxon>
    </lineage>
</organism>
<evidence type="ECO:0000256" key="13">
    <source>
        <dbReference type="ARBA" id="ARBA00023328"/>
    </source>
</evidence>
<feature type="compositionally biased region" description="Polar residues" evidence="15">
    <location>
        <begin position="17"/>
        <end position="38"/>
    </location>
</feature>
<reference evidence="16" key="1">
    <citation type="journal article" date="2021" name="Nat. Commun.">
        <title>Genetic determinants of endophytism in the Arabidopsis root mycobiome.</title>
        <authorList>
            <person name="Mesny F."/>
            <person name="Miyauchi S."/>
            <person name="Thiergart T."/>
            <person name="Pickel B."/>
            <person name="Atanasova L."/>
            <person name="Karlsson M."/>
            <person name="Huettel B."/>
            <person name="Barry K.W."/>
            <person name="Haridas S."/>
            <person name="Chen C."/>
            <person name="Bauer D."/>
            <person name="Andreopoulos W."/>
            <person name="Pangilinan J."/>
            <person name="LaButti K."/>
            <person name="Riley R."/>
            <person name="Lipzen A."/>
            <person name="Clum A."/>
            <person name="Drula E."/>
            <person name="Henrissat B."/>
            <person name="Kohler A."/>
            <person name="Grigoriev I.V."/>
            <person name="Martin F.M."/>
            <person name="Hacquard S."/>
        </authorList>
    </citation>
    <scope>NUCLEOTIDE SEQUENCE</scope>
    <source>
        <strain evidence="16">MPI-CAGE-AT-0016</strain>
    </source>
</reference>
<evidence type="ECO:0000313" key="17">
    <source>
        <dbReference type="Proteomes" id="UP000813385"/>
    </source>
</evidence>
<dbReference type="PANTHER" id="PTHR28113:SF1">
    <property type="entry name" value="DASH COMPLEX SUBUNIT DAM1"/>
    <property type="match status" value="1"/>
</dbReference>
<evidence type="ECO:0000256" key="11">
    <source>
        <dbReference type="ARBA" id="ARBA00023212"/>
    </source>
</evidence>
<evidence type="ECO:0000256" key="12">
    <source>
        <dbReference type="ARBA" id="ARBA00023242"/>
    </source>
</evidence>
<evidence type="ECO:0000256" key="6">
    <source>
        <dbReference type="ARBA" id="ARBA00022454"/>
    </source>
</evidence>
<evidence type="ECO:0000256" key="9">
    <source>
        <dbReference type="ARBA" id="ARBA00022829"/>
    </source>
</evidence>
<dbReference type="GO" id="GO:1990758">
    <property type="term" value="P:mitotic sister chromatid biorientation"/>
    <property type="evidence" value="ECO:0007669"/>
    <property type="project" value="TreeGrafter"/>
</dbReference>
<keyword evidence="8" id="KW-0493">Microtubule</keyword>
<dbReference type="GO" id="GO:1990537">
    <property type="term" value="C:mitotic spindle polar microtubule"/>
    <property type="evidence" value="ECO:0007669"/>
    <property type="project" value="TreeGrafter"/>
</dbReference>
<keyword evidence="9" id="KW-0159">Chromosome partition</keyword>
<protein>
    <recommendedName>
        <fullName evidence="5">DASH complex subunit DAM1</fullName>
    </recommendedName>
    <alternativeName>
        <fullName evidence="14">Outer kinetochore protein DAM1</fullName>
    </alternativeName>
</protein>
<dbReference type="AlphaFoldDB" id="A0A8K0X0X7"/>
<dbReference type="Pfam" id="PF08653">
    <property type="entry name" value="DASH_Dam1"/>
    <property type="match status" value="1"/>
</dbReference>
<evidence type="ECO:0000256" key="3">
    <source>
        <dbReference type="ARBA" id="ARBA00004629"/>
    </source>
</evidence>
<comment type="similarity">
    <text evidence="4">Belongs to the DASH complex DAM1 family.</text>
</comment>
<sequence>MISQQEHAAPRCANADPTITATASRRSQQTHSASTNHHSAVLHEEAPSTHSSRQISSSFLTMAESRARSTSRTRNSRPTTPLRPSSRSSFRESAARASGFGGQAEPLPLNVFEPAFAELSDAMADLEANMMHFQLMHESLSRFSESFASFLYGLNMNAFCVDFPEAPIPDSFRRAKEREEEQEQERPIGGGLDHGNADGETTFMTTDTSFVDNPATSSKPTPKSRISAPPPSKVPAPTSSRGGTTRGSRGGRRGASTSERGRPSGLARARGRALR</sequence>
<dbReference type="PANTHER" id="PTHR28113">
    <property type="entry name" value="DASH COMPLEX SUBUNIT DAM1"/>
    <property type="match status" value="1"/>
</dbReference>
<proteinExistence type="inferred from homology"/>
<dbReference type="InterPro" id="IPR013962">
    <property type="entry name" value="DASH_Dam1"/>
</dbReference>
<keyword evidence="10" id="KW-0995">Kinetochore</keyword>
<feature type="compositionally biased region" description="Low complexity" evidence="15">
    <location>
        <begin position="254"/>
        <end position="268"/>
    </location>
</feature>
<evidence type="ECO:0000256" key="8">
    <source>
        <dbReference type="ARBA" id="ARBA00022701"/>
    </source>
</evidence>
<feature type="region of interest" description="Disordered" evidence="15">
    <location>
        <begin position="175"/>
        <end position="275"/>
    </location>
</feature>
<keyword evidence="7" id="KW-0963">Cytoplasm</keyword>
<evidence type="ECO:0000256" key="2">
    <source>
        <dbReference type="ARBA" id="ARBA00004186"/>
    </source>
</evidence>
<accession>A0A8K0X0X7</accession>
<name>A0A8K0X0X7_9PEZI</name>
<feature type="compositionally biased region" description="Low complexity" evidence="15">
    <location>
        <begin position="76"/>
        <end position="88"/>
    </location>
</feature>
<feature type="region of interest" description="Disordered" evidence="15">
    <location>
        <begin position="1"/>
        <end position="104"/>
    </location>
</feature>
<evidence type="ECO:0000256" key="1">
    <source>
        <dbReference type="ARBA" id="ARBA00004123"/>
    </source>
</evidence>
<dbReference type="GO" id="GO:0042729">
    <property type="term" value="C:DASH complex"/>
    <property type="evidence" value="ECO:0007669"/>
    <property type="project" value="InterPro"/>
</dbReference>
<gene>
    <name evidence="16" type="ORF">B0T11DRAFT_137494</name>
</gene>
<evidence type="ECO:0000256" key="5">
    <source>
        <dbReference type="ARBA" id="ARBA00020497"/>
    </source>
</evidence>
<keyword evidence="11" id="KW-0206">Cytoskeleton</keyword>
<dbReference type="Proteomes" id="UP000813385">
    <property type="component" value="Unassembled WGS sequence"/>
</dbReference>
<comment type="caution">
    <text evidence="16">The sequence shown here is derived from an EMBL/GenBank/DDBJ whole genome shotgun (WGS) entry which is preliminary data.</text>
</comment>
<evidence type="ECO:0000256" key="7">
    <source>
        <dbReference type="ARBA" id="ARBA00022490"/>
    </source>
</evidence>
<keyword evidence="12" id="KW-0539">Nucleus</keyword>